<protein>
    <submittedName>
        <fullName evidence="2">Uncharacterized protein</fullName>
    </submittedName>
</protein>
<name>A0A3M6TAU0_POCDA</name>
<reference evidence="2 3" key="1">
    <citation type="journal article" date="2018" name="Sci. Rep.">
        <title>Comparative analysis of the Pocillopora damicornis genome highlights role of immune system in coral evolution.</title>
        <authorList>
            <person name="Cunning R."/>
            <person name="Bay R.A."/>
            <person name="Gillette P."/>
            <person name="Baker A.C."/>
            <person name="Traylor-Knowles N."/>
        </authorList>
    </citation>
    <scope>NUCLEOTIDE SEQUENCE [LARGE SCALE GENOMIC DNA]</scope>
    <source>
        <strain evidence="2">RSMAS</strain>
        <tissue evidence="2">Whole animal</tissue>
    </source>
</reference>
<dbReference type="EMBL" id="RCHS01003994">
    <property type="protein sequence ID" value="RMX38512.1"/>
    <property type="molecule type" value="Genomic_DNA"/>
</dbReference>
<proteinExistence type="predicted"/>
<dbReference type="Proteomes" id="UP000275408">
    <property type="component" value="Unassembled WGS sequence"/>
</dbReference>
<accession>A0A3M6TAU0</accession>
<gene>
    <name evidence="2" type="ORF">pdam_00020756</name>
</gene>
<dbReference type="AlphaFoldDB" id="A0A3M6TAU0"/>
<feature type="region of interest" description="Disordered" evidence="1">
    <location>
        <begin position="1"/>
        <end position="24"/>
    </location>
</feature>
<comment type="caution">
    <text evidence="2">The sequence shown here is derived from an EMBL/GenBank/DDBJ whole genome shotgun (WGS) entry which is preliminary data.</text>
</comment>
<sequence length="133" mass="15384">MANVEQKAQQKPNSTERNKSATNLPFNSLDVNRLFRGLSPETKTNTIILLLPSPPYWRQKLAKTVALGFKMASLSEQSRVRELFDSVTFGVVRSLETEKKPGVTDFRLLDRRQAEKHIIFTWELVIFHFLNKH</sequence>
<dbReference type="STRING" id="46731.A0A3M6TAU0"/>
<dbReference type="OrthoDB" id="10249691at2759"/>
<evidence type="ECO:0000256" key="1">
    <source>
        <dbReference type="SAM" id="MobiDB-lite"/>
    </source>
</evidence>
<evidence type="ECO:0000313" key="3">
    <source>
        <dbReference type="Proteomes" id="UP000275408"/>
    </source>
</evidence>
<keyword evidence="3" id="KW-1185">Reference proteome</keyword>
<feature type="compositionally biased region" description="Polar residues" evidence="1">
    <location>
        <begin position="1"/>
        <end position="13"/>
    </location>
</feature>
<organism evidence="2 3">
    <name type="scientific">Pocillopora damicornis</name>
    <name type="common">Cauliflower coral</name>
    <name type="synonym">Millepora damicornis</name>
    <dbReference type="NCBI Taxonomy" id="46731"/>
    <lineage>
        <taxon>Eukaryota</taxon>
        <taxon>Metazoa</taxon>
        <taxon>Cnidaria</taxon>
        <taxon>Anthozoa</taxon>
        <taxon>Hexacorallia</taxon>
        <taxon>Scleractinia</taxon>
        <taxon>Astrocoeniina</taxon>
        <taxon>Pocilloporidae</taxon>
        <taxon>Pocillopora</taxon>
    </lineage>
</organism>
<evidence type="ECO:0000313" key="2">
    <source>
        <dbReference type="EMBL" id="RMX38512.1"/>
    </source>
</evidence>